<accession>A0A9W8Q1D9</accession>
<feature type="region of interest" description="Disordered" evidence="2">
    <location>
        <begin position="1"/>
        <end position="60"/>
    </location>
</feature>
<organism evidence="3 4">
    <name type="scientific">Akanthomyces muscarius</name>
    <name type="common">Entomopathogenic fungus</name>
    <name type="synonym">Lecanicillium muscarium</name>
    <dbReference type="NCBI Taxonomy" id="2231603"/>
    <lineage>
        <taxon>Eukaryota</taxon>
        <taxon>Fungi</taxon>
        <taxon>Dikarya</taxon>
        <taxon>Ascomycota</taxon>
        <taxon>Pezizomycotina</taxon>
        <taxon>Sordariomycetes</taxon>
        <taxon>Hypocreomycetidae</taxon>
        <taxon>Hypocreales</taxon>
        <taxon>Cordycipitaceae</taxon>
        <taxon>Akanthomyces</taxon>
    </lineage>
</organism>
<name>A0A9W8Q1D9_AKAMU</name>
<comment type="caution">
    <text evidence="3">The sequence shown here is derived from an EMBL/GenBank/DDBJ whole genome shotgun (WGS) entry which is preliminary data.</text>
</comment>
<dbReference type="EMBL" id="JAJHUN010000011">
    <property type="protein sequence ID" value="KAJ4144350.1"/>
    <property type="molecule type" value="Genomic_DNA"/>
</dbReference>
<reference evidence="3" key="1">
    <citation type="journal article" date="2023" name="Access Microbiol">
        <title>De-novo genome assembly for Akanthomyces muscarius, a biocontrol agent of insect agricultural pests.</title>
        <authorList>
            <person name="Erdos Z."/>
            <person name="Studholme D.J."/>
            <person name="Raymond B."/>
            <person name="Sharma M."/>
        </authorList>
    </citation>
    <scope>NUCLEOTIDE SEQUENCE</scope>
    <source>
        <strain evidence="3">Ve6</strain>
    </source>
</reference>
<keyword evidence="4" id="KW-1185">Reference proteome</keyword>
<dbReference type="SUPFAM" id="SSF53335">
    <property type="entry name" value="S-adenosyl-L-methionine-dependent methyltransferases"/>
    <property type="match status" value="1"/>
</dbReference>
<dbReference type="CDD" id="cd02440">
    <property type="entry name" value="AdoMet_MTases"/>
    <property type="match status" value="1"/>
</dbReference>
<evidence type="ECO:0000313" key="3">
    <source>
        <dbReference type="EMBL" id="KAJ4144350.1"/>
    </source>
</evidence>
<dbReference type="Pfam" id="PF13489">
    <property type="entry name" value="Methyltransf_23"/>
    <property type="match status" value="1"/>
</dbReference>
<dbReference type="GeneID" id="80890395"/>
<dbReference type="Gene3D" id="3.40.50.150">
    <property type="entry name" value="Vaccinia Virus protein VP39"/>
    <property type="match status" value="1"/>
</dbReference>
<evidence type="ECO:0000256" key="2">
    <source>
        <dbReference type="SAM" id="MobiDB-lite"/>
    </source>
</evidence>
<proteinExistence type="inferred from homology"/>
<sequence>MGPRPPDMPASRPSADTAEEGVKSPDDTEGAVVNTQIPYIARDSDDDNDSALGDDSSIASSSASLTDSIFEYRALHGRTYQVSKSTEYWGPNDETQNEGLDLAHALITMLMGDRLFAAPLAARGPANVLDVGTGTGIWALDMADAYPSASVVGTDISPIQPSWVPPNCTFYLDDAQLDWTFEPASFDFIHIRALYGSINDWRRLYAQARDALMPGGWIENFEFTILLRSDAPHVRDDPQHIFKRWAAVFCEAADRLDRTLRIGNSYTMHRLLREAGFEDVTQKYYQVPVGGWSSDPVYRKIGIYNLAFMEQSLEGFALFLLREIMKWTYERVQIFLMEMRAEIRNAKIRPYYLMTNAYARKPE</sequence>
<dbReference type="Proteomes" id="UP001144673">
    <property type="component" value="Chromosome 2"/>
</dbReference>
<dbReference type="PANTHER" id="PTHR43591:SF10">
    <property type="entry name" value="ABC TRANSMEMBRANE TYPE-1 DOMAIN-CONTAINING PROTEIN-RELATED"/>
    <property type="match status" value="1"/>
</dbReference>
<evidence type="ECO:0000256" key="1">
    <source>
        <dbReference type="ARBA" id="ARBA00038158"/>
    </source>
</evidence>
<gene>
    <name evidence="3" type="ORF">LMH87_003236</name>
</gene>
<dbReference type="RefSeq" id="XP_056048020.1">
    <property type="nucleotide sequence ID" value="XM_056203668.1"/>
</dbReference>
<evidence type="ECO:0000313" key="4">
    <source>
        <dbReference type="Proteomes" id="UP001144673"/>
    </source>
</evidence>
<comment type="similarity">
    <text evidence="1">Belongs to the methyltransferase superfamily. LaeA methyltransferase family.</text>
</comment>
<dbReference type="AlphaFoldDB" id="A0A9W8Q1D9"/>
<dbReference type="PANTHER" id="PTHR43591">
    <property type="entry name" value="METHYLTRANSFERASE"/>
    <property type="match status" value="1"/>
</dbReference>
<dbReference type="InterPro" id="IPR029063">
    <property type="entry name" value="SAM-dependent_MTases_sf"/>
</dbReference>
<feature type="compositionally biased region" description="Low complexity" evidence="2">
    <location>
        <begin position="50"/>
        <end position="60"/>
    </location>
</feature>
<evidence type="ECO:0008006" key="5">
    <source>
        <dbReference type="Google" id="ProtNLM"/>
    </source>
</evidence>
<dbReference type="GO" id="GO:0008168">
    <property type="term" value="F:methyltransferase activity"/>
    <property type="evidence" value="ECO:0007669"/>
    <property type="project" value="TreeGrafter"/>
</dbReference>
<protein>
    <recommendedName>
        <fullName evidence="5">Methyltransferase</fullName>
    </recommendedName>
</protein>
<dbReference type="KEGG" id="amus:LMH87_003236"/>